<organism evidence="1 2">
    <name type="scientific">Acidiluteibacter ferrifornacis</name>
    <dbReference type="NCBI Taxonomy" id="2692424"/>
    <lineage>
        <taxon>Bacteria</taxon>
        <taxon>Pseudomonadati</taxon>
        <taxon>Bacteroidota</taxon>
        <taxon>Flavobacteriia</taxon>
        <taxon>Flavobacteriales</taxon>
        <taxon>Cryomorphaceae</taxon>
        <taxon>Acidiluteibacter</taxon>
    </lineage>
</organism>
<reference evidence="1 2" key="1">
    <citation type="submission" date="2019-12" db="EMBL/GenBank/DDBJ databases">
        <authorList>
            <person name="Zhao J."/>
        </authorList>
    </citation>
    <scope>NUCLEOTIDE SEQUENCE [LARGE SCALE GENOMIC DNA]</scope>
    <source>
        <strain evidence="1 2">S-15</strain>
    </source>
</reference>
<sequence>MPSDLSTNNTQIDSLQLLFRGPNFKAKLIESANKDIKEFNRLLELCLGEGHQVAWRATWVLRGCLKKNDDRLRPHLLRIIKSIEGKEDGHQRELLKIFEVFDLEEEFEGYLFDTCANIWENIEKIPSTRITAIKLMMKVAKKYPELQNDIQLFTTEEYLESLSPGIKRSLLKSIH</sequence>
<dbReference type="EMBL" id="WWNE01000012">
    <property type="protein sequence ID" value="NBG67123.1"/>
    <property type="molecule type" value="Genomic_DNA"/>
</dbReference>
<dbReference type="AlphaFoldDB" id="A0A6N9NMD2"/>
<protein>
    <recommendedName>
        <fullName evidence="3">HEAT repeat domain-containing protein</fullName>
    </recommendedName>
</protein>
<name>A0A6N9NMD2_9FLAO</name>
<dbReference type="RefSeq" id="WP_160634070.1">
    <property type="nucleotide sequence ID" value="NZ_WWNE01000012.1"/>
</dbReference>
<evidence type="ECO:0008006" key="3">
    <source>
        <dbReference type="Google" id="ProtNLM"/>
    </source>
</evidence>
<gene>
    <name evidence="1" type="ORF">GQN54_13420</name>
</gene>
<keyword evidence="2" id="KW-1185">Reference proteome</keyword>
<dbReference type="Proteomes" id="UP000470771">
    <property type="component" value="Unassembled WGS sequence"/>
</dbReference>
<evidence type="ECO:0000313" key="2">
    <source>
        <dbReference type="Proteomes" id="UP000470771"/>
    </source>
</evidence>
<comment type="caution">
    <text evidence="1">The sequence shown here is derived from an EMBL/GenBank/DDBJ whole genome shotgun (WGS) entry which is preliminary data.</text>
</comment>
<proteinExistence type="predicted"/>
<evidence type="ECO:0000313" key="1">
    <source>
        <dbReference type="EMBL" id="NBG67123.1"/>
    </source>
</evidence>
<accession>A0A6N9NMD2</accession>